<evidence type="ECO:0000259" key="3">
    <source>
        <dbReference type="SMART" id="SM00062"/>
    </source>
</evidence>
<evidence type="ECO:0000256" key="1">
    <source>
        <dbReference type="ARBA" id="ARBA00022729"/>
    </source>
</evidence>
<dbReference type="InterPro" id="IPR001638">
    <property type="entry name" value="Solute-binding_3/MltF_N"/>
</dbReference>
<reference evidence="4 5" key="1">
    <citation type="submission" date="2016-10" db="EMBL/GenBank/DDBJ databases">
        <title>Complete genome sequences of three Cupriavidus strains isolated from various Malaysian environments.</title>
        <authorList>
            <person name="Abdullah A.A.-A."/>
            <person name="Shafie N.A.H."/>
            <person name="Lau N.S."/>
        </authorList>
    </citation>
    <scope>NUCLEOTIDE SEQUENCE [LARGE SCALE GENOMIC DNA]</scope>
    <source>
        <strain evidence="4 5">USMAA1020</strain>
    </source>
</reference>
<dbReference type="PANTHER" id="PTHR35936:SF17">
    <property type="entry name" value="ARGININE-BINDING EXTRACELLULAR PROTEIN ARTP"/>
    <property type="match status" value="1"/>
</dbReference>
<dbReference type="PANTHER" id="PTHR35936">
    <property type="entry name" value="MEMBRANE-BOUND LYTIC MUREIN TRANSGLYCOSYLASE F"/>
    <property type="match status" value="1"/>
</dbReference>
<dbReference type="SUPFAM" id="SSF53850">
    <property type="entry name" value="Periplasmic binding protein-like II"/>
    <property type="match status" value="1"/>
</dbReference>
<organism evidence="4 5">
    <name type="scientific">Cupriavidus malaysiensis</name>
    <dbReference type="NCBI Taxonomy" id="367825"/>
    <lineage>
        <taxon>Bacteria</taxon>
        <taxon>Pseudomonadati</taxon>
        <taxon>Pseudomonadota</taxon>
        <taxon>Betaproteobacteria</taxon>
        <taxon>Burkholderiales</taxon>
        <taxon>Burkholderiaceae</taxon>
        <taxon>Cupriavidus</taxon>
    </lineage>
</organism>
<feature type="signal peptide" evidence="2">
    <location>
        <begin position="1"/>
        <end position="21"/>
    </location>
</feature>
<feature type="chain" id="PRO_5045982385" evidence="2">
    <location>
        <begin position="22"/>
        <end position="262"/>
    </location>
</feature>
<accession>A0ABM6FGI2</accession>
<name>A0ABM6FGI2_9BURK</name>
<dbReference type="Proteomes" id="UP000177515">
    <property type="component" value="Chromosome 2"/>
</dbReference>
<dbReference type="Pfam" id="PF00497">
    <property type="entry name" value="SBP_bac_3"/>
    <property type="match status" value="1"/>
</dbReference>
<feature type="domain" description="Solute-binding protein family 3/N-terminal" evidence="3">
    <location>
        <begin position="33"/>
        <end position="257"/>
    </location>
</feature>
<keyword evidence="5" id="KW-1185">Reference proteome</keyword>
<evidence type="ECO:0000256" key="2">
    <source>
        <dbReference type="SAM" id="SignalP"/>
    </source>
</evidence>
<protein>
    <submittedName>
        <fullName evidence="4">Amino acid ABC transporter substrate-binding protein</fullName>
    </submittedName>
</protein>
<dbReference type="EMBL" id="CP017755">
    <property type="protein sequence ID" value="AOZ11042.1"/>
    <property type="molecule type" value="Genomic_DNA"/>
</dbReference>
<dbReference type="Gene3D" id="3.40.190.10">
    <property type="entry name" value="Periplasmic binding protein-like II"/>
    <property type="match status" value="2"/>
</dbReference>
<keyword evidence="1 2" id="KW-0732">Signal</keyword>
<evidence type="ECO:0000313" key="5">
    <source>
        <dbReference type="Proteomes" id="UP000177515"/>
    </source>
</evidence>
<gene>
    <name evidence="4" type="ORF">BKK80_33675</name>
</gene>
<dbReference type="SMART" id="SM00062">
    <property type="entry name" value="PBPb"/>
    <property type="match status" value="1"/>
</dbReference>
<evidence type="ECO:0000313" key="4">
    <source>
        <dbReference type="EMBL" id="AOZ11042.1"/>
    </source>
</evidence>
<sequence length="262" mass="29629">MAWLLALAACCLAATVPHAHAGVVAERVKSRHQVRVCIWPDYYGITYRDPRTQQLRGIDIDLSAALGADLGVKVAYVDSSFATLIDDVRGDRCDVAMFAVGVLPQRQAVLRFSQPYLQSDIYGITMRASRIVRSWADIDKPGVNVAVQAGTFMEPVMRASLKQANLVVLAPPQTREQELQAGRVDVFMTDYPYSRRLLDNADWARLVSPSQPFHRIPYAYAMRQDDEEWYRTINAFVERIKHDGRLEQAARRHGLTEVLIRQ</sequence>
<proteinExistence type="predicted"/>
<dbReference type="RefSeq" id="WP_071022058.1">
    <property type="nucleotide sequence ID" value="NZ_CP017755.1"/>
</dbReference>
<dbReference type="CDD" id="cd13530">
    <property type="entry name" value="PBP2_peptides_like"/>
    <property type="match status" value="1"/>
</dbReference>